<gene>
    <name evidence="6" type="ORF">Ahy_A02g008092</name>
</gene>
<dbReference type="Proteomes" id="UP000289738">
    <property type="component" value="Chromosome A02"/>
</dbReference>
<dbReference type="PANTHER" id="PTHR47926:SF456">
    <property type="entry name" value="PENTATRICOPEPTIDE REPEAT-CONTAINING PROTEIN ELI1, CHLOROPLASTIC"/>
    <property type="match status" value="1"/>
</dbReference>
<feature type="repeat" description="PPR" evidence="3">
    <location>
        <begin position="340"/>
        <end position="374"/>
    </location>
</feature>
<dbReference type="Pfam" id="PF20430">
    <property type="entry name" value="Eplus_motif"/>
    <property type="match status" value="1"/>
</dbReference>
<dbReference type="FunFam" id="1.25.40.10:FF:000454">
    <property type="entry name" value="Pentatricopeptide repeat-containing protein At3g47530"/>
    <property type="match status" value="1"/>
</dbReference>
<feature type="repeat" description="PPR" evidence="3">
    <location>
        <begin position="201"/>
        <end position="231"/>
    </location>
</feature>
<keyword evidence="2" id="KW-0677">Repeat</keyword>
<dbReference type="InterPro" id="IPR046960">
    <property type="entry name" value="PPR_At4g14850-like_plant"/>
</dbReference>
<keyword evidence="7" id="KW-1185">Reference proteome</keyword>
<dbReference type="InterPro" id="IPR046848">
    <property type="entry name" value="E_motif"/>
</dbReference>
<evidence type="ECO:0000259" key="5">
    <source>
        <dbReference type="Pfam" id="PF14432"/>
    </source>
</evidence>
<dbReference type="PROSITE" id="PS51375">
    <property type="entry name" value="PPR"/>
    <property type="match status" value="5"/>
</dbReference>
<dbReference type="PANTHER" id="PTHR47926">
    <property type="entry name" value="PENTATRICOPEPTIDE REPEAT-CONTAINING PROTEIN"/>
    <property type="match status" value="1"/>
</dbReference>
<reference evidence="6 7" key="1">
    <citation type="submission" date="2019-01" db="EMBL/GenBank/DDBJ databases">
        <title>Sequencing of cultivated peanut Arachis hypogaea provides insights into genome evolution and oil improvement.</title>
        <authorList>
            <person name="Chen X."/>
        </authorList>
    </citation>
    <scope>NUCLEOTIDE SEQUENCE [LARGE SCALE GENOMIC DNA]</scope>
    <source>
        <strain evidence="7">cv. Fuhuasheng</strain>
        <tissue evidence="6">Leaves</tissue>
    </source>
</reference>
<comment type="caution">
    <text evidence="6">The sequence shown here is derived from an EMBL/GenBank/DDBJ whole genome shotgun (WGS) entry which is preliminary data.</text>
</comment>
<dbReference type="FunFam" id="1.25.40.10:FF:000031">
    <property type="entry name" value="Pentatricopeptide repeat-containing protein mitochondrial"/>
    <property type="match status" value="1"/>
</dbReference>
<dbReference type="GO" id="GO:0051225">
    <property type="term" value="P:spindle assembly"/>
    <property type="evidence" value="ECO:0007669"/>
    <property type="project" value="InterPro"/>
</dbReference>
<dbReference type="Pfam" id="PF14432">
    <property type="entry name" value="DYW_deaminase"/>
    <property type="match status" value="1"/>
</dbReference>
<evidence type="ECO:0000256" key="1">
    <source>
        <dbReference type="ARBA" id="ARBA00006643"/>
    </source>
</evidence>
<dbReference type="InterPro" id="IPR002885">
    <property type="entry name" value="PPR_rpt"/>
</dbReference>
<accession>A0A445EEH8</accession>
<feature type="repeat" description="PPR" evidence="3">
    <location>
        <begin position="233"/>
        <end position="267"/>
    </location>
</feature>
<dbReference type="GO" id="GO:0070652">
    <property type="term" value="C:HAUS complex"/>
    <property type="evidence" value="ECO:0007669"/>
    <property type="project" value="InterPro"/>
</dbReference>
<feature type="region of interest" description="Disordered" evidence="4">
    <location>
        <begin position="1"/>
        <end position="23"/>
    </location>
</feature>
<evidence type="ECO:0000313" key="7">
    <source>
        <dbReference type="Proteomes" id="UP000289738"/>
    </source>
</evidence>
<protein>
    <recommendedName>
        <fullName evidence="5">DYW domain-containing protein</fullName>
    </recommendedName>
</protein>
<dbReference type="Pfam" id="PF01535">
    <property type="entry name" value="PPR"/>
    <property type="match status" value="5"/>
</dbReference>
<feature type="repeat" description="PPR" evidence="3">
    <location>
        <begin position="104"/>
        <end position="138"/>
    </location>
</feature>
<proteinExistence type="inferred from homology"/>
<dbReference type="InterPro" id="IPR032867">
    <property type="entry name" value="DYW_dom"/>
</dbReference>
<feature type="repeat" description="PPR" evidence="3">
    <location>
        <begin position="170"/>
        <end position="200"/>
    </location>
</feature>
<organism evidence="6 7">
    <name type="scientific">Arachis hypogaea</name>
    <name type="common">Peanut</name>
    <dbReference type="NCBI Taxonomy" id="3818"/>
    <lineage>
        <taxon>Eukaryota</taxon>
        <taxon>Viridiplantae</taxon>
        <taxon>Streptophyta</taxon>
        <taxon>Embryophyta</taxon>
        <taxon>Tracheophyta</taxon>
        <taxon>Spermatophyta</taxon>
        <taxon>Magnoliopsida</taxon>
        <taxon>eudicotyledons</taxon>
        <taxon>Gunneridae</taxon>
        <taxon>Pentapetalae</taxon>
        <taxon>rosids</taxon>
        <taxon>fabids</taxon>
        <taxon>Fabales</taxon>
        <taxon>Fabaceae</taxon>
        <taxon>Papilionoideae</taxon>
        <taxon>50 kb inversion clade</taxon>
        <taxon>dalbergioids sensu lato</taxon>
        <taxon>Dalbergieae</taxon>
        <taxon>Pterocarpus clade</taxon>
        <taxon>Arachis</taxon>
    </lineage>
</organism>
<name>A0A445EEH8_ARAHY</name>
<dbReference type="GO" id="GO:0008270">
    <property type="term" value="F:zinc ion binding"/>
    <property type="evidence" value="ECO:0007669"/>
    <property type="project" value="InterPro"/>
</dbReference>
<dbReference type="Pfam" id="PF14735">
    <property type="entry name" value="HAUS4"/>
    <property type="match status" value="2"/>
</dbReference>
<evidence type="ECO:0000256" key="2">
    <source>
        <dbReference type="ARBA" id="ARBA00022737"/>
    </source>
</evidence>
<evidence type="ECO:0000256" key="3">
    <source>
        <dbReference type="PROSITE-ProRule" id="PRU00708"/>
    </source>
</evidence>
<dbReference type="Gene3D" id="1.25.40.10">
    <property type="entry name" value="Tetratricopeptide repeat domain"/>
    <property type="match status" value="4"/>
</dbReference>
<dbReference type="GO" id="GO:0009451">
    <property type="term" value="P:RNA modification"/>
    <property type="evidence" value="ECO:0007669"/>
    <property type="project" value="InterPro"/>
</dbReference>
<dbReference type="Pfam" id="PF13041">
    <property type="entry name" value="PPR_2"/>
    <property type="match status" value="2"/>
</dbReference>
<dbReference type="InterPro" id="IPR029327">
    <property type="entry name" value="HAUS4"/>
</dbReference>
<sequence length="947" mass="106384">MPSTFLFSTPQPPPQHSTPKLPTTTTAASAVAPATTHLPNADKFALLIDNVKSVHHLLEIHAAVLRRGLERHLPILPFKLQRSYSSLGHLHHSLSVFNLTPNPTVFSWTAIIYAHAHRGLFHHSLTLYSQMLQTSVQPNNFTLSSLLKGLPLEPAMALHCHVVKFGFCDDLYITTCLVDAYARGGDIVSAQKLFDEMPERSLVSLTAMITCYAKHGKLAKARKVFDEMEEERDVVCWNVMIDGYTQHGLPNEALLLFRKMLGEKKKSYSKVRPNEVTVLAVLSSCGQLGALESGRWVHSYIENNGIGVNVQVGTALVDMYCKCGSLEDARKVFDGISCKDVVAWNSMIMGYAIHGFCEEAFRLFDEMRGMGVLPTDITFIAVLSACGHSGLVAKGWEVFDLMKNRYGIEPKIEHYGCMVNLLGRAGHLQEAFDLVRGMKIDPDPVLWGTLLWACRLHNNASLGEEVVEFLVSHNLANSATYVLLSNMYAAAGNWEGVANIRLLMKQYGVEKEPGCSSIEVNNRVHEFLAGDLRHPKSKEIYLMLEEMNCCLKAKGYTPKTDIILHDLAEEQKEQSLEVHSEKLALAFGLISTRPGTPIKIVKNLRVCLDCHAVMKMMSKITGRKIVMRDRNRFHHFENGSCSLEPGVGGVPNRFLGITPAYLWQTQHQHMTLYVDMTEYRMSLSREVEAHFKLKCDRSCNAFVLDDNDSSSSGVQSSRSWLIERISGDIPRHRRGYGEKCELGRARLLAEDGVHKGDEERGERSEDDEGVNIGVAEEVGVGEDGEEEDECGREEMLGSVDSEGIVVLEQILGVLSKLVKDLKLDHQHKYDELQKTWLCKRCETMSAKLRPGFFYRIDFVFGISQPTATTDKLLLLLWLRFFRTLKVIHGRGGREWIQERQNLWLTKTIVEAPPANKTAKMLEDIASTIRRFDQVFLSTFVVQRSSLC</sequence>
<dbReference type="AlphaFoldDB" id="A0A445EEH8"/>
<dbReference type="InterPro" id="IPR046849">
    <property type="entry name" value="E2_motif"/>
</dbReference>
<dbReference type="EMBL" id="SDMP01000002">
    <property type="protein sequence ID" value="RYR73653.1"/>
    <property type="molecule type" value="Genomic_DNA"/>
</dbReference>
<dbReference type="Pfam" id="PF20431">
    <property type="entry name" value="E_motif"/>
    <property type="match status" value="1"/>
</dbReference>
<evidence type="ECO:0000256" key="4">
    <source>
        <dbReference type="SAM" id="MobiDB-lite"/>
    </source>
</evidence>
<comment type="similarity">
    <text evidence="1">Belongs to the PPR family. PCMP-H subfamily.</text>
</comment>
<dbReference type="GO" id="GO:0003723">
    <property type="term" value="F:RNA binding"/>
    <property type="evidence" value="ECO:0007669"/>
    <property type="project" value="InterPro"/>
</dbReference>
<evidence type="ECO:0000313" key="6">
    <source>
        <dbReference type="EMBL" id="RYR73653.1"/>
    </source>
</evidence>
<dbReference type="NCBIfam" id="TIGR00756">
    <property type="entry name" value="PPR"/>
    <property type="match status" value="5"/>
</dbReference>
<feature type="domain" description="DYW" evidence="5">
    <location>
        <begin position="555"/>
        <end position="643"/>
    </location>
</feature>
<dbReference type="InterPro" id="IPR011990">
    <property type="entry name" value="TPR-like_helical_dom_sf"/>
</dbReference>
<dbReference type="FunFam" id="1.25.40.10:FF:000939">
    <property type="entry name" value="Pentatricopeptide repeat-containing protein ELI1, chloroplastic"/>
    <property type="match status" value="1"/>
</dbReference>